<accession>M7C5C2</accession>
<gene>
    <name evidence="1" type="ORF">UY3_07114</name>
</gene>
<dbReference type="EMBL" id="KB527690">
    <property type="protein sequence ID" value="EMP35707.1"/>
    <property type="molecule type" value="Genomic_DNA"/>
</dbReference>
<organism evidence="1 2">
    <name type="scientific">Chelonia mydas</name>
    <name type="common">Green sea-turtle</name>
    <name type="synonym">Chelonia agassizi</name>
    <dbReference type="NCBI Taxonomy" id="8469"/>
    <lineage>
        <taxon>Eukaryota</taxon>
        <taxon>Metazoa</taxon>
        <taxon>Chordata</taxon>
        <taxon>Craniata</taxon>
        <taxon>Vertebrata</taxon>
        <taxon>Euteleostomi</taxon>
        <taxon>Archelosauria</taxon>
        <taxon>Testudinata</taxon>
        <taxon>Testudines</taxon>
        <taxon>Cryptodira</taxon>
        <taxon>Durocryptodira</taxon>
        <taxon>Americhelydia</taxon>
        <taxon>Chelonioidea</taxon>
        <taxon>Cheloniidae</taxon>
        <taxon>Chelonia</taxon>
    </lineage>
</organism>
<sequence length="273" mass="29898">MECILTSSTCIDAQSSALWVAIPKCSLPQCVLGSLCNASQDQNIVAGENGNIALAFHDALCSLPHINGKLPRHFCAIKPPHLCHNARSMEPAQLCTVSVSISNSLRLLLQHFRSQSRARCAEHSDVLQAALLQAIGKNNSQLLLAVTEELHSVENHFWSHETTLTGGTASFLQHFRSQSRARCAEHSDVLQAALLQAIGKNNSQLLLAVTEELHSVENHFWSHETTLTGGTASFLQFNQMPQHVCLVPHNPKHLSLCRTLLLIGNFPALHVHV</sequence>
<evidence type="ECO:0000313" key="1">
    <source>
        <dbReference type="EMBL" id="EMP35707.1"/>
    </source>
</evidence>
<name>M7C5C2_CHEMY</name>
<dbReference type="AlphaFoldDB" id="M7C5C2"/>
<reference evidence="2" key="1">
    <citation type="journal article" date="2013" name="Nat. Genet.">
        <title>The draft genomes of soft-shell turtle and green sea turtle yield insights into the development and evolution of the turtle-specific body plan.</title>
        <authorList>
            <person name="Wang Z."/>
            <person name="Pascual-Anaya J."/>
            <person name="Zadissa A."/>
            <person name="Li W."/>
            <person name="Niimura Y."/>
            <person name="Huang Z."/>
            <person name="Li C."/>
            <person name="White S."/>
            <person name="Xiong Z."/>
            <person name="Fang D."/>
            <person name="Wang B."/>
            <person name="Ming Y."/>
            <person name="Chen Y."/>
            <person name="Zheng Y."/>
            <person name="Kuraku S."/>
            <person name="Pignatelli M."/>
            <person name="Herrero J."/>
            <person name="Beal K."/>
            <person name="Nozawa M."/>
            <person name="Li Q."/>
            <person name="Wang J."/>
            <person name="Zhang H."/>
            <person name="Yu L."/>
            <person name="Shigenobu S."/>
            <person name="Wang J."/>
            <person name="Liu J."/>
            <person name="Flicek P."/>
            <person name="Searle S."/>
            <person name="Wang J."/>
            <person name="Kuratani S."/>
            <person name="Yin Y."/>
            <person name="Aken B."/>
            <person name="Zhang G."/>
            <person name="Irie N."/>
        </authorList>
    </citation>
    <scope>NUCLEOTIDE SEQUENCE [LARGE SCALE GENOMIC DNA]</scope>
</reference>
<dbReference type="Proteomes" id="UP000031443">
    <property type="component" value="Unassembled WGS sequence"/>
</dbReference>
<evidence type="ECO:0000313" key="2">
    <source>
        <dbReference type="Proteomes" id="UP000031443"/>
    </source>
</evidence>
<proteinExistence type="predicted"/>
<protein>
    <submittedName>
        <fullName evidence="1">Uncharacterized protein</fullName>
    </submittedName>
</protein>
<keyword evidence="2" id="KW-1185">Reference proteome</keyword>